<organism evidence="4 5">
    <name type="scientific">Linum trigynum</name>
    <dbReference type="NCBI Taxonomy" id="586398"/>
    <lineage>
        <taxon>Eukaryota</taxon>
        <taxon>Viridiplantae</taxon>
        <taxon>Streptophyta</taxon>
        <taxon>Embryophyta</taxon>
        <taxon>Tracheophyta</taxon>
        <taxon>Spermatophyta</taxon>
        <taxon>Magnoliopsida</taxon>
        <taxon>eudicotyledons</taxon>
        <taxon>Gunneridae</taxon>
        <taxon>Pentapetalae</taxon>
        <taxon>rosids</taxon>
        <taxon>fabids</taxon>
        <taxon>Malpighiales</taxon>
        <taxon>Linaceae</taxon>
        <taxon>Linum</taxon>
    </lineage>
</organism>
<dbReference type="PANTHER" id="PTHR11461:SF340">
    <property type="entry name" value="SERPIN DOMAIN-CONTAINING PROTEIN"/>
    <property type="match status" value="1"/>
</dbReference>
<dbReference type="InterPro" id="IPR036186">
    <property type="entry name" value="Serpin_sf"/>
</dbReference>
<dbReference type="InterPro" id="IPR042178">
    <property type="entry name" value="Serpin_sf_1"/>
</dbReference>
<gene>
    <name evidence="4" type="ORF">LTRI10_LOCUS48139</name>
</gene>
<reference evidence="4 5" key="1">
    <citation type="submission" date="2024-04" db="EMBL/GenBank/DDBJ databases">
        <authorList>
            <person name="Fracassetti M."/>
        </authorList>
    </citation>
    <scope>NUCLEOTIDE SEQUENCE [LARGE SCALE GENOMIC DNA]</scope>
</reference>
<evidence type="ECO:0000256" key="1">
    <source>
        <dbReference type="ARBA" id="ARBA00009500"/>
    </source>
</evidence>
<dbReference type="AlphaFoldDB" id="A0AAV2GDZ4"/>
<proteinExistence type="inferred from homology"/>
<evidence type="ECO:0000259" key="3">
    <source>
        <dbReference type="SMART" id="SM00093"/>
    </source>
</evidence>
<sequence length="227" mass="25523">MLMNKLEAEKGGRSNFAFSPLSFHSMLSLIALGSEGPTLKQMLAFMGVDGVDELNFLASHLVSSVLPPPRNDDDETGHGQIVSFVNGAWLDHRFKLKAPFEQTVRSFYRATAKEVDFLDKPDQAGEEINTWAEKESRALIRNLLPPDGIDKETILILTNALYFKGTWSIPFDISKTHHRDFHTLTGGDTIQVPFMTTDANQKHLYASTNDHQVLKITYRTGPHHDTR</sequence>
<dbReference type="InterPro" id="IPR000215">
    <property type="entry name" value="Serpin_fam"/>
</dbReference>
<dbReference type="Pfam" id="PF00079">
    <property type="entry name" value="Serpin"/>
    <property type="match status" value="1"/>
</dbReference>
<dbReference type="Gene3D" id="2.30.39.10">
    <property type="entry name" value="Alpha-1-antitrypsin, domain 1"/>
    <property type="match status" value="1"/>
</dbReference>
<dbReference type="PANTHER" id="PTHR11461">
    <property type="entry name" value="SERINE PROTEASE INHIBITOR, SERPIN"/>
    <property type="match status" value="1"/>
</dbReference>
<feature type="domain" description="Serpin" evidence="3">
    <location>
        <begin position="2"/>
        <end position="227"/>
    </location>
</feature>
<evidence type="ECO:0000313" key="4">
    <source>
        <dbReference type="EMBL" id="CAL1408557.1"/>
    </source>
</evidence>
<dbReference type="SMART" id="SM00093">
    <property type="entry name" value="SERPIN"/>
    <property type="match status" value="1"/>
</dbReference>
<comment type="similarity">
    <text evidence="1 2">Belongs to the serpin family.</text>
</comment>
<dbReference type="Gene3D" id="3.30.497.10">
    <property type="entry name" value="Antithrombin, subunit I, domain 2"/>
    <property type="match status" value="1"/>
</dbReference>
<dbReference type="SUPFAM" id="SSF56574">
    <property type="entry name" value="Serpins"/>
    <property type="match status" value="1"/>
</dbReference>
<accession>A0AAV2GDZ4</accession>
<protein>
    <recommendedName>
        <fullName evidence="3">Serpin domain-containing protein</fullName>
    </recommendedName>
</protein>
<keyword evidence="5" id="KW-1185">Reference proteome</keyword>
<dbReference type="EMBL" id="OZ034821">
    <property type="protein sequence ID" value="CAL1408557.1"/>
    <property type="molecule type" value="Genomic_DNA"/>
</dbReference>
<name>A0AAV2GDZ4_9ROSI</name>
<dbReference type="GO" id="GO:0004867">
    <property type="term" value="F:serine-type endopeptidase inhibitor activity"/>
    <property type="evidence" value="ECO:0007669"/>
    <property type="project" value="InterPro"/>
</dbReference>
<dbReference type="GO" id="GO:0005615">
    <property type="term" value="C:extracellular space"/>
    <property type="evidence" value="ECO:0007669"/>
    <property type="project" value="InterPro"/>
</dbReference>
<dbReference type="InterPro" id="IPR042185">
    <property type="entry name" value="Serpin_sf_2"/>
</dbReference>
<dbReference type="Proteomes" id="UP001497516">
    <property type="component" value="Chromosome 8"/>
</dbReference>
<evidence type="ECO:0000313" key="5">
    <source>
        <dbReference type="Proteomes" id="UP001497516"/>
    </source>
</evidence>
<dbReference type="InterPro" id="IPR023796">
    <property type="entry name" value="Serpin_dom"/>
</dbReference>
<evidence type="ECO:0000256" key="2">
    <source>
        <dbReference type="RuleBase" id="RU000411"/>
    </source>
</evidence>